<evidence type="ECO:0000256" key="4">
    <source>
        <dbReference type="ARBA" id="ARBA00023239"/>
    </source>
</evidence>
<dbReference type="InterPro" id="IPR001765">
    <property type="entry name" value="Carbonic_anhydrase"/>
</dbReference>
<dbReference type="GO" id="GO:0004089">
    <property type="term" value="F:carbonate dehydratase activity"/>
    <property type="evidence" value="ECO:0007669"/>
    <property type="project" value="UniProtKB-UniRule"/>
</dbReference>
<dbReference type="EMBL" id="LGTQ01000005">
    <property type="protein sequence ID" value="KPM49943.1"/>
    <property type="molecule type" value="Genomic_DNA"/>
</dbReference>
<evidence type="ECO:0000313" key="9">
    <source>
        <dbReference type="Proteomes" id="UP000050454"/>
    </source>
</evidence>
<dbReference type="SMART" id="SM00947">
    <property type="entry name" value="Pro_CA"/>
    <property type="match status" value="1"/>
</dbReference>
<evidence type="ECO:0000256" key="5">
    <source>
        <dbReference type="ARBA" id="ARBA00048348"/>
    </source>
</evidence>
<keyword evidence="9" id="KW-1185">Reference proteome</keyword>
<organism evidence="8 9">
    <name type="scientific">Jiulongibacter sediminis</name>
    <dbReference type="NCBI Taxonomy" id="1605367"/>
    <lineage>
        <taxon>Bacteria</taxon>
        <taxon>Pseudomonadati</taxon>
        <taxon>Bacteroidota</taxon>
        <taxon>Cytophagia</taxon>
        <taxon>Cytophagales</taxon>
        <taxon>Leadbetterellaceae</taxon>
        <taxon>Jiulongibacter</taxon>
    </lineage>
</organism>
<dbReference type="AlphaFoldDB" id="A0A0P7BRK5"/>
<feature type="binding site" evidence="6">
    <location>
        <position position="101"/>
    </location>
    <ligand>
        <name>Zn(2+)</name>
        <dbReference type="ChEBI" id="CHEBI:29105"/>
    </ligand>
</feature>
<dbReference type="GO" id="GO:0008270">
    <property type="term" value="F:zinc ion binding"/>
    <property type="evidence" value="ECO:0007669"/>
    <property type="project" value="UniProtKB-UniRule"/>
</dbReference>
<name>A0A0P7BRK5_9BACT</name>
<sequence>MKKYDQLLESNKAWAKAQAEADPTFFEKMAAGQSPEFLWIGCADSRAPADKITQTDPGSIFVHRNVANLVVHTDMNMLAVLQYAVEHLHVKHIMVVGHYGCGGVKAAMSNAELGLINKWVRNIKDVYVDHKKELEAITNEDDRFDRLVELNVVQQVKNLAETSIVQKAWKKGDYPHLHGWVLELKTGTIKKIYEIEAGELDEIDPIYRFDI</sequence>
<keyword evidence="3 6" id="KW-0862">Zinc</keyword>
<evidence type="ECO:0000256" key="1">
    <source>
        <dbReference type="ARBA" id="ARBA00006217"/>
    </source>
</evidence>
<evidence type="ECO:0000313" key="8">
    <source>
        <dbReference type="EMBL" id="KPM49943.1"/>
    </source>
</evidence>
<comment type="similarity">
    <text evidence="1 7">Belongs to the beta-class carbonic anhydrase family.</text>
</comment>
<dbReference type="InterPro" id="IPR015892">
    <property type="entry name" value="Carbonic_anhydrase_CS"/>
</dbReference>
<accession>A0A0P7BRK5</accession>
<dbReference type="GO" id="GO:0015976">
    <property type="term" value="P:carbon utilization"/>
    <property type="evidence" value="ECO:0007669"/>
    <property type="project" value="InterPro"/>
</dbReference>
<dbReference type="EC" id="4.2.1.1" evidence="7"/>
<dbReference type="Pfam" id="PF00484">
    <property type="entry name" value="Pro_CA"/>
    <property type="match status" value="1"/>
</dbReference>
<protein>
    <recommendedName>
        <fullName evidence="7">Carbonic anhydrase</fullName>
        <ecNumber evidence="7">4.2.1.1</ecNumber>
    </recommendedName>
    <alternativeName>
        <fullName evidence="7">Carbonate dehydratase</fullName>
    </alternativeName>
</protein>
<dbReference type="PANTHER" id="PTHR11002">
    <property type="entry name" value="CARBONIC ANHYDRASE"/>
    <property type="match status" value="1"/>
</dbReference>
<comment type="function">
    <text evidence="7">Reversible hydration of carbon dioxide.</text>
</comment>
<feature type="binding site" evidence="6">
    <location>
        <position position="98"/>
    </location>
    <ligand>
        <name>Zn(2+)</name>
        <dbReference type="ChEBI" id="CHEBI:29105"/>
    </ligand>
</feature>
<comment type="catalytic activity">
    <reaction evidence="5 7">
        <text>hydrogencarbonate + H(+) = CO2 + H2O</text>
        <dbReference type="Rhea" id="RHEA:10748"/>
        <dbReference type="ChEBI" id="CHEBI:15377"/>
        <dbReference type="ChEBI" id="CHEBI:15378"/>
        <dbReference type="ChEBI" id="CHEBI:16526"/>
        <dbReference type="ChEBI" id="CHEBI:17544"/>
        <dbReference type="EC" id="4.2.1.1"/>
    </reaction>
</comment>
<comment type="caution">
    <text evidence="8">The sequence shown here is derived from an EMBL/GenBank/DDBJ whole genome shotgun (WGS) entry which is preliminary data.</text>
</comment>
<evidence type="ECO:0000256" key="7">
    <source>
        <dbReference type="RuleBase" id="RU003956"/>
    </source>
</evidence>
<dbReference type="STRING" id="1605367.AFM12_05085"/>
<dbReference type="PROSITE" id="PS00705">
    <property type="entry name" value="PROK_CO2_ANHYDRASE_2"/>
    <property type="match status" value="1"/>
</dbReference>
<gene>
    <name evidence="8" type="ORF">AFM12_05085</name>
</gene>
<dbReference type="NCBIfam" id="NF007756">
    <property type="entry name" value="PRK10437.1"/>
    <property type="match status" value="1"/>
</dbReference>
<dbReference type="OrthoDB" id="9797527at2"/>
<evidence type="ECO:0000256" key="3">
    <source>
        <dbReference type="ARBA" id="ARBA00022833"/>
    </source>
</evidence>
<keyword evidence="4 7" id="KW-0456">Lyase</keyword>
<dbReference type="RefSeq" id="WP_055144561.1">
    <property type="nucleotide sequence ID" value="NZ_JXSZ01000005.1"/>
</dbReference>
<dbReference type="PATRIC" id="fig|1605367.3.peg.2369"/>
<dbReference type="FunFam" id="3.40.1050.10:FF:000001">
    <property type="entry name" value="Carbonic anhydrase"/>
    <property type="match status" value="1"/>
</dbReference>
<proteinExistence type="inferred from homology"/>
<comment type="cofactor">
    <cofactor evidence="6">
        <name>Zn(2+)</name>
        <dbReference type="ChEBI" id="CHEBI:29105"/>
    </cofactor>
    <text evidence="6">Binds 1 zinc ion per subunit.</text>
</comment>
<dbReference type="InterPro" id="IPR036874">
    <property type="entry name" value="Carbonic_anhydrase_sf"/>
</dbReference>
<dbReference type="PANTHER" id="PTHR11002:SF76">
    <property type="entry name" value="CARBONIC ANHYDRASE"/>
    <property type="match status" value="1"/>
</dbReference>
<evidence type="ECO:0000256" key="6">
    <source>
        <dbReference type="PIRSR" id="PIRSR601765-1"/>
    </source>
</evidence>
<dbReference type="Proteomes" id="UP000050454">
    <property type="component" value="Unassembled WGS sequence"/>
</dbReference>
<evidence type="ECO:0000256" key="2">
    <source>
        <dbReference type="ARBA" id="ARBA00022723"/>
    </source>
</evidence>
<feature type="binding site" evidence="6">
    <location>
        <position position="42"/>
    </location>
    <ligand>
        <name>Zn(2+)</name>
        <dbReference type="ChEBI" id="CHEBI:29105"/>
    </ligand>
</feature>
<dbReference type="CDD" id="cd00883">
    <property type="entry name" value="beta_CA_cladeA"/>
    <property type="match status" value="1"/>
</dbReference>
<dbReference type="Gene3D" id="3.40.1050.10">
    <property type="entry name" value="Carbonic anhydrase"/>
    <property type="match status" value="1"/>
</dbReference>
<reference evidence="8 9" key="1">
    <citation type="submission" date="2015-07" db="EMBL/GenBank/DDBJ databases">
        <title>The draft genome sequence of Leadbetterella sp. JN14-9.</title>
        <authorList>
            <person name="Liu Y."/>
            <person name="Du J."/>
            <person name="Shao Z."/>
        </authorList>
    </citation>
    <scope>NUCLEOTIDE SEQUENCE [LARGE SCALE GENOMIC DNA]</scope>
    <source>
        <strain evidence="8 9">JN14-9</strain>
    </source>
</reference>
<dbReference type="SUPFAM" id="SSF53056">
    <property type="entry name" value="beta-carbonic anhydrase, cab"/>
    <property type="match status" value="1"/>
</dbReference>
<feature type="binding site" evidence="6">
    <location>
        <position position="44"/>
    </location>
    <ligand>
        <name>Zn(2+)</name>
        <dbReference type="ChEBI" id="CHEBI:29105"/>
    </ligand>
</feature>
<keyword evidence="2 6" id="KW-0479">Metal-binding</keyword>